<protein>
    <recommendedName>
        <fullName evidence="6">RNA polymerase sigma factor</fullName>
    </recommendedName>
</protein>
<dbReference type="GO" id="GO:0003677">
    <property type="term" value="F:DNA binding"/>
    <property type="evidence" value="ECO:0007669"/>
    <property type="project" value="UniProtKB-KW"/>
</dbReference>
<dbReference type="Gene3D" id="1.10.10.10">
    <property type="entry name" value="Winged helix-like DNA-binding domain superfamily/Winged helix DNA-binding domain"/>
    <property type="match status" value="2"/>
</dbReference>
<dbReference type="PRINTS" id="PR00046">
    <property type="entry name" value="SIGMA70FCT"/>
</dbReference>
<comment type="caution">
    <text evidence="9">The sequence shown here is derived from an EMBL/GenBank/DDBJ whole genome shotgun (WGS) entry which is preliminary data.</text>
</comment>
<dbReference type="PANTHER" id="PTHR30603:SF60">
    <property type="entry name" value="RNA POLYMERASE SIGMA FACTOR RPOD"/>
    <property type="match status" value="1"/>
</dbReference>
<dbReference type="InterPro" id="IPR007624">
    <property type="entry name" value="RNA_pol_sigma70_r3"/>
</dbReference>
<dbReference type="GO" id="GO:0006352">
    <property type="term" value="P:DNA-templated transcription initiation"/>
    <property type="evidence" value="ECO:0007669"/>
    <property type="project" value="InterPro"/>
</dbReference>
<proteinExistence type="inferred from homology"/>
<gene>
    <name evidence="9" type="ORF">TAGGR_1201</name>
</gene>
<dbReference type="GO" id="GO:0016987">
    <property type="term" value="F:sigma factor activity"/>
    <property type="evidence" value="ECO:0007669"/>
    <property type="project" value="UniProtKB-KW"/>
</dbReference>
<dbReference type="PANTHER" id="PTHR30603">
    <property type="entry name" value="RNA POLYMERASE SIGMA FACTOR RPO"/>
    <property type="match status" value="1"/>
</dbReference>
<dbReference type="AlphaFoldDB" id="A0A0U9HLR1"/>
<dbReference type="InterPro" id="IPR009042">
    <property type="entry name" value="RNA_pol_sigma70_r1_2"/>
</dbReference>
<keyword evidence="4 6" id="KW-0238">DNA-binding</keyword>
<comment type="similarity">
    <text evidence="1 6">Belongs to the sigma-70 factor family.</text>
</comment>
<evidence type="ECO:0000256" key="2">
    <source>
        <dbReference type="ARBA" id="ARBA00023015"/>
    </source>
</evidence>
<evidence type="ECO:0000313" key="9">
    <source>
        <dbReference type="EMBL" id="GAQ94032.1"/>
    </source>
</evidence>
<keyword evidence="3 6" id="KW-0731">Sigma factor</keyword>
<dbReference type="Proteomes" id="UP000054976">
    <property type="component" value="Unassembled WGS sequence"/>
</dbReference>
<feature type="domain" description="RNA polymerase sigma-70" evidence="7">
    <location>
        <begin position="214"/>
        <end position="227"/>
    </location>
</feature>
<evidence type="ECO:0000256" key="5">
    <source>
        <dbReference type="ARBA" id="ARBA00023163"/>
    </source>
</evidence>
<dbReference type="FunFam" id="1.10.601.10:FF:000001">
    <property type="entry name" value="RNA polymerase sigma factor SigA"/>
    <property type="match status" value="1"/>
</dbReference>
<evidence type="ECO:0000256" key="6">
    <source>
        <dbReference type="RuleBase" id="RU362124"/>
    </source>
</evidence>
<dbReference type="Pfam" id="PF04539">
    <property type="entry name" value="Sigma70_r3"/>
    <property type="match status" value="1"/>
</dbReference>
<dbReference type="InterPro" id="IPR000943">
    <property type="entry name" value="RNA_pol_sigma70"/>
</dbReference>
<keyword evidence="5 6" id="KW-0804">Transcription</keyword>
<dbReference type="Gene3D" id="1.10.601.10">
    <property type="entry name" value="RNA Polymerase Primary Sigma Factor"/>
    <property type="match status" value="1"/>
</dbReference>
<dbReference type="InterPro" id="IPR013325">
    <property type="entry name" value="RNA_pol_sigma_r2"/>
</dbReference>
<organism evidence="9 10">
    <name type="scientific">Thermodesulfovibrio aggregans</name>
    <dbReference type="NCBI Taxonomy" id="86166"/>
    <lineage>
        <taxon>Bacteria</taxon>
        <taxon>Pseudomonadati</taxon>
        <taxon>Nitrospirota</taxon>
        <taxon>Thermodesulfovibrionia</taxon>
        <taxon>Thermodesulfovibrionales</taxon>
        <taxon>Thermodesulfovibrionaceae</taxon>
        <taxon>Thermodesulfovibrio</taxon>
    </lineage>
</organism>
<dbReference type="EMBL" id="BCNO01000001">
    <property type="protein sequence ID" value="GAQ94032.1"/>
    <property type="molecule type" value="Genomic_DNA"/>
</dbReference>
<evidence type="ECO:0000313" key="10">
    <source>
        <dbReference type="Proteomes" id="UP000054976"/>
    </source>
</evidence>
<reference evidence="10" key="1">
    <citation type="submission" date="2016-01" db="EMBL/GenBank/DDBJ databases">
        <title>Draft genome sequence of Thermodesulfovibrio aggregans strain TGE-P1.</title>
        <authorList>
            <person name="Sekiguchi Y."/>
            <person name="Ohashi A."/>
            <person name="Matsuura N."/>
            <person name="Tourlousse M.D."/>
        </authorList>
    </citation>
    <scope>NUCLEOTIDE SEQUENCE [LARGE SCALE GENOMIC DNA]</scope>
    <source>
        <strain evidence="10">TGE-P1</strain>
    </source>
</reference>
<evidence type="ECO:0000259" key="7">
    <source>
        <dbReference type="PROSITE" id="PS00715"/>
    </source>
</evidence>
<dbReference type="CDD" id="cd06171">
    <property type="entry name" value="Sigma70_r4"/>
    <property type="match status" value="1"/>
</dbReference>
<sequence length="424" mass="50295">MSDEKNLFNEFIEKDTEISRVDDSLKLYFKCIKSFPILTEEEEKNLAKTINEKKIDLIKELLHIPFVQRKIYELSNIFSKDPEKAKEMLDDEETFEIEQIKEIFIDVSENIKKIMRRKKATKDSLKKIFNIPLRDELTNMFVEELDNFRKEIMKGKDLIAVTGMSNDEFLNHYTTIRKIFSELTEAKNKMIESNLKLVVSIAKKYTGRGLSLEDLIQEGNIGLMKAVDKFEYKKGFKFSTYSTWWIRQSITRAIADHSKTIRIPIHVIDNICKINKLYREWYQNSESEPDIDEVSSTLNIPRDKITDLLSIIKEPLSIDMPFRDDDSLLREFIEDINSPNPYEEALHDDLRYLIEKLFSILTQKEKDILMKRYGINEEKPKSLEEVGKEFSVSRERVRQIELRAMKKLKRLCRLKWLKEFIRDS</sequence>
<dbReference type="STRING" id="86166.TAGGR_1201"/>
<accession>A0A0U9HLR1</accession>
<dbReference type="PROSITE" id="PS00716">
    <property type="entry name" value="SIGMA70_2"/>
    <property type="match status" value="1"/>
</dbReference>
<evidence type="ECO:0000259" key="8">
    <source>
        <dbReference type="PROSITE" id="PS00716"/>
    </source>
</evidence>
<dbReference type="SUPFAM" id="SSF88659">
    <property type="entry name" value="Sigma3 and sigma4 domains of RNA polymerase sigma factors"/>
    <property type="match status" value="2"/>
</dbReference>
<dbReference type="Pfam" id="PF00140">
    <property type="entry name" value="Sigma70_r1_2"/>
    <property type="match status" value="1"/>
</dbReference>
<dbReference type="InterPro" id="IPR007630">
    <property type="entry name" value="RNA_pol_sigma70_r4"/>
</dbReference>
<keyword evidence="10" id="KW-1185">Reference proteome</keyword>
<dbReference type="Pfam" id="PF04545">
    <property type="entry name" value="Sigma70_r4"/>
    <property type="match status" value="1"/>
</dbReference>
<comment type="function">
    <text evidence="6">Sigma factors are initiation factors that promote the attachment of RNA polymerase to specific initiation sites and are then released.</text>
</comment>
<name>A0A0U9HLR1_9BACT</name>
<dbReference type="InterPro" id="IPR007627">
    <property type="entry name" value="RNA_pol_sigma70_r2"/>
</dbReference>
<dbReference type="SUPFAM" id="SSF88946">
    <property type="entry name" value="Sigma2 domain of RNA polymerase sigma factors"/>
    <property type="match status" value="1"/>
</dbReference>
<dbReference type="InterPro" id="IPR014284">
    <property type="entry name" value="RNA_pol_sigma-70_dom"/>
</dbReference>
<evidence type="ECO:0000256" key="4">
    <source>
        <dbReference type="ARBA" id="ARBA00023125"/>
    </source>
</evidence>
<dbReference type="Pfam" id="PF04542">
    <property type="entry name" value="Sigma70_r2"/>
    <property type="match status" value="1"/>
</dbReference>
<dbReference type="PROSITE" id="PS00715">
    <property type="entry name" value="SIGMA70_1"/>
    <property type="match status" value="1"/>
</dbReference>
<evidence type="ECO:0000256" key="1">
    <source>
        <dbReference type="ARBA" id="ARBA00007788"/>
    </source>
</evidence>
<dbReference type="InterPro" id="IPR036388">
    <property type="entry name" value="WH-like_DNA-bd_sf"/>
</dbReference>
<feature type="domain" description="RNA polymerase sigma-70" evidence="8">
    <location>
        <begin position="382"/>
        <end position="408"/>
    </location>
</feature>
<keyword evidence="2 6" id="KW-0805">Transcription regulation</keyword>
<dbReference type="InterPro" id="IPR050239">
    <property type="entry name" value="Sigma-70_RNA_pol_init_factors"/>
</dbReference>
<dbReference type="InterPro" id="IPR013324">
    <property type="entry name" value="RNA_pol_sigma_r3/r4-like"/>
</dbReference>
<evidence type="ECO:0000256" key="3">
    <source>
        <dbReference type="ARBA" id="ARBA00023082"/>
    </source>
</evidence>
<dbReference type="NCBIfam" id="TIGR02937">
    <property type="entry name" value="sigma70-ECF"/>
    <property type="match status" value="1"/>
</dbReference>